<reference evidence="2" key="1">
    <citation type="journal article" date="2019" name="Int. J. Syst. Evol. Microbiol.">
        <title>The Global Catalogue of Microorganisms (GCM) 10K type strain sequencing project: providing services to taxonomists for standard genome sequencing and annotation.</title>
        <authorList>
            <consortium name="The Broad Institute Genomics Platform"/>
            <consortium name="The Broad Institute Genome Sequencing Center for Infectious Disease"/>
            <person name="Wu L."/>
            <person name="Ma J."/>
        </authorList>
    </citation>
    <scope>NUCLEOTIDE SEQUENCE [LARGE SCALE GENOMIC DNA]</scope>
    <source>
        <strain evidence="2">CCUG 62974</strain>
    </source>
</reference>
<sequence length="48" mass="5356">MVPNPTSARRLWESVEPLHAVVYFTPEPAEAARALGLPGWWAGYFTGR</sequence>
<evidence type="ECO:0000313" key="1">
    <source>
        <dbReference type="EMBL" id="MFD0889206.1"/>
    </source>
</evidence>
<proteinExistence type="predicted"/>
<name>A0ABW3E2B7_9ACTN</name>
<gene>
    <name evidence="1" type="ORF">ACFQ08_32125</name>
</gene>
<dbReference type="Proteomes" id="UP001597024">
    <property type="component" value="Unassembled WGS sequence"/>
</dbReference>
<dbReference type="Pfam" id="PF21863">
    <property type="entry name" value="HTH_67"/>
    <property type="match status" value="1"/>
</dbReference>
<protein>
    <submittedName>
        <fullName evidence="1">Uncharacterized protein</fullName>
    </submittedName>
</protein>
<dbReference type="EMBL" id="JBHTHX010001708">
    <property type="protein sequence ID" value="MFD0889206.1"/>
    <property type="molecule type" value="Genomic_DNA"/>
</dbReference>
<keyword evidence="2" id="KW-1185">Reference proteome</keyword>
<organism evidence="1 2">
    <name type="scientific">Streptosporangium algeriense</name>
    <dbReference type="NCBI Taxonomy" id="1682748"/>
    <lineage>
        <taxon>Bacteria</taxon>
        <taxon>Bacillati</taxon>
        <taxon>Actinomycetota</taxon>
        <taxon>Actinomycetes</taxon>
        <taxon>Streptosporangiales</taxon>
        <taxon>Streptosporangiaceae</taxon>
        <taxon>Streptosporangium</taxon>
    </lineage>
</organism>
<dbReference type="InterPro" id="IPR054058">
    <property type="entry name" value="HTH_67"/>
</dbReference>
<accession>A0ABW3E2B7</accession>
<feature type="non-terminal residue" evidence="1">
    <location>
        <position position="48"/>
    </location>
</feature>
<evidence type="ECO:0000313" key="2">
    <source>
        <dbReference type="Proteomes" id="UP001597024"/>
    </source>
</evidence>
<comment type="caution">
    <text evidence="1">The sequence shown here is derived from an EMBL/GenBank/DDBJ whole genome shotgun (WGS) entry which is preliminary data.</text>
</comment>